<evidence type="ECO:0000313" key="5">
    <source>
        <dbReference type="Proteomes" id="UP000324065"/>
    </source>
</evidence>
<dbReference type="SMART" id="SM00448">
    <property type="entry name" value="REC"/>
    <property type="match status" value="1"/>
</dbReference>
<dbReference type="OrthoDB" id="9801602at2"/>
<dbReference type="Gene3D" id="3.40.50.2300">
    <property type="match status" value="1"/>
</dbReference>
<dbReference type="InterPro" id="IPR011006">
    <property type="entry name" value="CheY-like_superfamily"/>
</dbReference>
<proteinExistence type="predicted"/>
<evidence type="ECO:0000256" key="2">
    <source>
        <dbReference type="PROSITE-ProRule" id="PRU00169"/>
    </source>
</evidence>
<comment type="caution">
    <text evidence="4">The sequence shown here is derived from an EMBL/GenBank/DDBJ whole genome shotgun (WGS) entry which is preliminary data.</text>
</comment>
<keyword evidence="1 2" id="KW-0597">Phosphoprotein</keyword>
<protein>
    <submittedName>
        <fullName evidence="4">Response regulator</fullName>
    </submittedName>
</protein>
<evidence type="ECO:0000256" key="1">
    <source>
        <dbReference type="ARBA" id="ARBA00022553"/>
    </source>
</evidence>
<dbReference type="Pfam" id="PF00072">
    <property type="entry name" value="Response_reg"/>
    <property type="match status" value="1"/>
</dbReference>
<dbReference type="InterPro" id="IPR050595">
    <property type="entry name" value="Bact_response_regulator"/>
</dbReference>
<name>A0A5M6ICT3_9PROT</name>
<dbReference type="SUPFAM" id="SSF52172">
    <property type="entry name" value="CheY-like"/>
    <property type="match status" value="1"/>
</dbReference>
<evidence type="ECO:0000313" key="4">
    <source>
        <dbReference type="EMBL" id="KAA5605932.1"/>
    </source>
</evidence>
<dbReference type="AlphaFoldDB" id="A0A5M6ICT3"/>
<keyword evidence="5" id="KW-1185">Reference proteome</keyword>
<dbReference type="InterPro" id="IPR001789">
    <property type="entry name" value="Sig_transdc_resp-reg_receiver"/>
</dbReference>
<feature type="domain" description="Response regulatory" evidence="3">
    <location>
        <begin position="23"/>
        <end position="140"/>
    </location>
</feature>
<accession>A0A5M6ICT3</accession>
<reference evidence="4 5" key="1">
    <citation type="submission" date="2019-09" db="EMBL/GenBank/DDBJ databases">
        <title>Genome sequence of Roseospira marina, one of the more divergent members of the non-sulfur purple photosynthetic bacterial family, the Rhodospirillaceae.</title>
        <authorList>
            <person name="Meyer T."/>
            <person name="Kyndt J."/>
        </authorList>
    </citation>
    <scope>NUCLEOTIDE SEQUENCE [LARGE SCALE GENOMIC DNA]</scope>
    <source>
        <strain evidence="4 5">DSM 15113</strain>
    </source>
</reference>
<gene>
    <name evidence="4" type="ORF">F1188_07865</name>
</gene>
<dbReference type="Proteomes" id="UP000324065">
    <property type="component" value="Unassembled WGS sequence"/>
</dbReference>
<organism evidence="4 5">
    <name type="scientific">Roseospira marina</name>
    <dbReference type="NCBI Taxonomy" id="140057"/>
    <lineage>
        <taxon>Bacteria</taxon>
        <taxon>Pseudomonadati</taxon>
        <taxon>Pseudomonadota</taxon>
        <taxon>Alphaproteobacteria</taxon>
        <taxon>Rhodospirillales</taxon>
        <taxon>Rhodospirillaceae</taxon>
        <taxon>Roseospira</taxon>
    </lineage>
</organism>
<sequence>MPGIRRTPRESNTEEGRSRLATRLLIAEDEPSILESLVFILGREGYSIATARDGREALECLKTHGAPGLLILDVMLPAVSGFEVLKAVRTEPELEAVPVLMLTAKGQARDRQMAEQMGANAFIAKPFSNQDVVQAVRRLAAP</sequence>
<dbReference type="CDD" id="cd17574">
    <property type="entry name" value="REC_OmpR"/>
    <property type="match status" value="1"/>
</dbReference>
<dbReference type="PANTHER" id="PTHR44591">
    <property type="entry name" value="STRESS RESPONSE REGULATOR PROTEIN 1"/>
    <property type="match status" value="1"/>
</dbReference>
<dbReference type="PROSITE" id="PS50110">
    <property type="entry name" value="RESPONSE_REGULATORY"/>
    <property type="match status" value="1"/>
</dbReference>
<dbReference type="EMBL" id="VWPJ01000006">
    <property type="protein sequence ID" value="KAA5605932.1"/>
    <property type="molecule type" value="Genomic_DNA"/>
</dbReference>
<dbReference type="PANTHER" id="PTHR44591:SF3">
    <property type="entry name" value="RESPONSE REGULATORY DOMAIN-CONTAINING PROTEIN"/>
    <property type="match status" value="1"/>
</dbReference>
<dbReference type="GO" id="GO:0000160">
    <property type="term" value="P:phosphorelay signal transduction system"/>
    <property type="evidence" value="ECO:0007669"/>
    <property type="project" value="InterPro"/>
</dbReference>
<evidence type="ECO:0000259" key="3">
    <source>
        <dbReference type="PROSITE" id="PS50110"/>
    </source>
</evidence>
<feature type="modified residue" description="4-aspartylphosphate" evidence="2">
    <location>
        <position position="73"/>
    </location>
</feature>